<dbReference type="Pfam" id="PF13229">
    <property type="entry name" value="Beta_helix"/>
    <property type="match status" value="1"/>
</dbReference>
<evidence type="ECO:0000259" key="1">
    <source>
        <dbReference type="Pfam" id="PF08480"/>
    </source>
</evidence>
<name>X0TPC7_9ZZZZ</name>
<dbReference type="InterPro" id="IPR013687">
    <property type="entry name" value="Disaggr-rel"/>
</dbReference>
<dbReference type="InterPro" id="IPR011050">
    <property type="entry name" value="Pectin_lyase_fold/virulence"/>
</dbReference>
<proteinExistence type="predicted"/>
<comment type="caution">
    <text evidence="3">The sequence shown here is derived from an EMBL/GenBank/DDBJ whole genome shotgun (WGS) entry which is preliminary data.</text>
</comment>
<dbReference type="SUPFAM" id="SSF51126">
    <property type="entry name" value="Pectin lyase-like"/>
    <property type="match status" value="1"/>
</dbReference>
<evidence type="ECO:0000259" key="2">
    <source>
        <dbReference type="Pfam" id="PF13229"/>
    </source>
</evidence>
<reference evidence="3" key="1">
    <citation type="journal article" date="2014" name="Front. Microbiol.">
        <title>High frequency of phylogenetically diverse reductive dehalogenase-homologous genes in deep subseafloor sedimentary metagenomes.</title>
        <authorList>
            <person name="Kawai M."/>
            <person name="Futagami T."/>
            <person name="Toyoda A."/>
            <person name="Takaki Y."/>
            <person name="Nishi S."/>
            <person name="Hori S."/>
            <person name="Arai W."/>
            <person name="Tsubouchi T."/>
            <person name="Morono Y."/>
            <person name="Uchiyama I."/>
            <person name="Ito T."/>
            <person name="Fujiyama A."/>
            <person name="Inagaki F."/>
            <person name="Takami H."/>
        </authorList>
    </citation>
    <scope>NUCLEOTIDE SEQUENCE</scope>
    <source>
        <strain evidence="3">Expedition CK06-06</strain>
    </source>
</reference>
<feature type="domain" description="Disaggregatase-related" evidence="1">
    <location>
        <begin position="194"/>
        <end position="246"/>
    </location>
</feature>
<dbReference type="Gene3D" id="2.160.20.10">
    <property type="entry name" value="Single-stranded right-handed beta-helix, Pectin lyase-like"/>
    <property type="match status" value="1"/>
</dbReference>
<evidence type="ECO:0008006" key="4">
    <source>
        <dbReference type="Google" id="ProtNLM"/>
    </source>
</evidence>
<feature type="domain" description="Right handed beta helix" evidence="2">
    <location>
        <begin position="88"/>
        <end position="192"/>
    </location>
</feature>
<evidence type="ECO:0000313" key="3">
    <source>
        <dbReference type="EMBL" id="GAF89111.1"/>
    </source>
</evidence>
<feature type="non-terminal residue" evidence="3">
    <location>
        <position position="322"/>
    </location>
</feature>
<accession>X0TPC7</accession>
<dbReference type="AlphaFoldDB" id="X0TPC7"/>
<dbReference type="Pfam" id="PF08480">
    <property type="entry name" value="Disaggr_assoc"/>
    <property type="match status" value="1"/>
</dbReference>
<feature type="non-terminal residue" evidence="3">
    <location>
        <position position="1"/>
    </location>
</feature>
<gene>
    <name evidence="3" type="ORF">S01H1_18736</name>
</gene>
<sequence length="322" mass="33734">GPNSVLDGLTIKNAYAVAGGAIQCYSSSPKITNCVLVNNVALEEGGAISCHNSDVTIANCVIRSNSAIGGGIGPMGVSIGGVTQSWRRGGGGISCIDSNPSITNCVISDNEAQGDEFSDSGAGGGIWCDNSSPLIANCTFVNNTAFEGGSIYCCFGSNPAVTNCILWDGTPEEIYVFDGSPVVTYCNVQGGFPGTGNINSDPCFADTSSSDPNKWDYHLQSQAGRWDPNVSEWVTDANTSLCIDAGDPNSDWTAELWPHGKRINMGAYGGTSQASMSLSDAGNIADLNNSNSVGYTDLMLLANKWLYQEVLLRENLDRNGFV</sequence>
<dbReference type="EMBL" id="BARS01010046">
    <property type="protein sequence ID" value="GAF89111.1"/>
    <property type="molecule type" value="Genomic_DNA"/>
</dbReference>
<organism evidence="3">
    <name type="scientific">marine sediment metagenome</name>
    <dbReference type="NCBI Taxonomy" id="412755"/>
    <lineage>
        <taxon>unclassified sequences</taxon>
        <taxon>metagenomes</taxon>
        <taxon>ecological metagenomes</taxon>
    </lineage>
</organism>
<protein>
    <recommendedName>
        <fullName evidence="4">Right handed beta helix domain-containing protein</fullName>
    </recommendedName>
</protein>
<dbReference type="InterPro" id="IPR012334">
    <property type="entry name" value="Pectin_lyas_fold"/>
</dbReference>
<dbReference type="InterPro" id="IPR039448">
    <property type="entry name" value="Beta_helix"/>
</dbReference>